<dbReference type="Proteomes" id="UP000606786">
    <property type="component" value="Unassembled WGS sequence"/>
</dbReference>
<evidence type="ECO:0000256" key="1">
    <source>
        <dbReference type="SAM" id="MobiDB-lite"/>
    </source>
</evidence>
<keyword evidence="4" id="KW-1185">Reference proteome</keyword>
<dbReference type="OrthoDB" id="10070184at2759"/>
<feature type="region of interest" description="Disordered" evidence="1">
    <location>
        <begin position="184"/>
        <end position="204"/>
    </location>
</feature>
<evidence type="ECO:0000313" key="4">
    <source>
        <dbReference type="Proteomes" id="UP000606786"/>
    </source>
</evidence>
<evidence type="ECO:0000313" key="3">
    <source>
        <dbReference type="EMBL" id="CAD6994500.1"/>
    </source>
</evidence>
<feature type="region of interest" description="Disordered" evidence="1">
    <location>
        <begin position="1"/>
        <end position="42"/>
    </location>
</feature>
<name>A0A811U7Q7_CERCA</name>
<protein>
    <submittedName>
        <fullName evidence="3">(Mediterranean fruit fly) hypothetical protein</fullName>
    </submittedName>
</protein>
<dbReference type="GO" id="GO:0006334">
    <property type="term" value="P:nucleosome assembly"/>
    <property type="evidence" value="ECO:0007669"/>
    <property type="project" value="InterPro"/>
</dbReference>
<feature type="compositionally biased region" description="Polar residues" evidence="1">
    <location>
        <begin position="15"/>
        <end position="25"/>
    </location>
</feature>
<gene>
    <name evidence="3" type="ORF">CCAP1982_LOCUS3246</name>
</gene>
<dbReference type="AlphaFoldDB" id="A0A811U7Q7"/>
<accession>A0A811U7Q7</accession>
<dbReference type="KEGG" id="ccat:101449154"/>
<feature type="domain" description="H15" evidence="2">
    <location>
        <begin position="108"/>
        <end position="165"/>
    </location>
</feature>
<proteinExistence type="predicted"/>
<dbReference type="InterPro" id="IPR036390">
    <property type="entry name" value="WH_DNA-bd_sf"/>
</dbReference>
<dbReference type="InterPro" id="IPR005818">
    <property type="entry name" value="Histone_H1/H5_H15"/>
</dbReference>
<dbReference type="Pfam" id="PF00538">
    <property type="entry name" value="Linker_histone"/>
    <property type="match status" value="1"/>
</dbReference>
<dbReference type="EMBL" id="CAJHJT010000001">
    <property type="protein sequence ID" value="CAD6994500.1"/>
    <property type="molecule type" value="Genomic_DNA"/>
</dbReference>
<dbReference type="InterPro" id="IPR036388">
    <property type="entry name" value="WH-like_DNA-bd_sf"/>
</dbReference>
<comment type="caution">
    <text evidence="3">The sequence shown here is derived from an EMBL/GenBank/DDBJ whole genome shotgun (WGS) entry which is preliminary data.</text>
</comment>
<dbReference type="GO" id="GO:0003677">
    <property type="term" value="F:DNA binding"/>
    <property type="evidence" value="ECO:0007669"/>
    <property type="project" value="InterPro"/>
</dbReference>
<reference evidence="3" key="1">
    <citation type="submission" date="2020-11" db="EMBL/GenBank/DDBJ databases">
        <authorList>
            <person name="Whitehead M."/>
        </authorList>
    </citation>
    <scope>NUCLEOTIDE SEQUENCE</scope>
    <source>
        <strain evidence="3">EGII</strain>
    </source>
</reference>
<organism evidence="3 4">
    <name type="scientific">Ceratitis capitata</name>
    <name type="common">Mediterranean fruit fly</name>
    <name type="synonym">Tephritis capitata</name>
    <dbReference type="NCBI Taxonomy" id="7213"/>
    <lineage>
        <taxon>Eukaryota</taxon>
        <taxon>Metazoa</taxon>
        <taxon>Ecdysozoa</taxon>
        <taxon>Arthropoda</taxon>
        <taxon>Hexapoda</taxon>
        <taxon>Insecta</taxon>
        <taxon>Pterygota</taxon>
        <taxon>Neoptera</taxon>
        <taxon>Endopterygota</taxon>
        <taxon>Diptera</taxon>
        <taxon>Brachycera</taxon>
        <taxon>Muscomorpha</taxon>
        <taxon>Tephritoidea</taxon>
        <taxon>Tephritidae</taxon>
        <taxon>Ceratitis</taxon>
        <taxon>Ceratitis</taxon>
    </lineage>
</organism>
<evidence type="ECO:0000259" key="2">
    <source>
        <dbReference type="Pfam" id="PF00538"/>
    </source>
</evidence>
<dbReference type="Gene3D" id="1.10.10.10">
    <property type="entry name" value="Winged helix-like DNA-binding domain superfamily/Winged helix DNA-binding domain"/>
    <property type="match status" value="1"/>
</dbReference>
<dbReference type="GO" id="GO:0000786">
    <property type="term" value="C:nucleosome"/>
    <property type="evidence" value="ECO:0007669"/>
    <property type="project" value="InterPro"/>
</dbReference>
<sequence length="204" mass="23219">MVHKLRNRDVCHTSPRPNQAQSSFKTQKRQVLHSTPQHKQLKQKDAQNYHVIMADVSNIGQLTMPTLQQSDDTISVNYSAVFEATSNTKNIVKLQNAVDESIFKHTFGKRNGVSLYAVKKSLREEYSYKSVRSLKPISRYVAFAIKNGKFQQITGHGASGTFRLNRDIHVSHVRRLGGLRKVSAQSHAIQRQRENKQTKHNTIA</sequence>
<dbReference type="SUPFAM" id="SSF46785">
    <property type="entry name" value="Winged helix' DNA-binding domain"/>
    <property type="match status" value="1"/>
</dbReference>